<dbReference type="PROSITE" id="PS51257">
    <property type="entry name" value="PROKAR_LIPOPROTEIN"/>
    <property type="match status" value="1"/>
</dbReference>
<dbReference type="AlphaFoldDB" id="A0A6B3L4D3"/>
<evidence type="ECO:0008006" key="3">
    <source>
        <dbReference type="Google" id="ProtNLM"/>
    </source>
</evidence>
<name>A0A6B3L4D3_9BACT</name>
<dbReference type="EMBL" id="CP066776">
    <property type="protein sequence ID" value="QQL45579.1"/>
    <property type="molecule type" value="Genomic_DNA"/>
</dbReference>
<evidence type="ECO:0000313" key="1">
    <source>
        <dbReference type="EMBL" id="QQL45579.1"/>
    </source>
</evidence>
<reference evidence="1 2" key="1">
    <citation type="submission" date="2020-12" db="EMBL/GenBank/DDBJ databases">
        <title>Sulforoseuscoccus oceanibium gen. nov., sp. nov., a representative of the phylum Verrucomicrobia with special cytoplasmic membrane, and proposal of Sulforoseuscoccusaceae fam. nov.</title>
        <authorList>
            <person name="Xi F."/>
        </authorList>
    </citation>
    <scope>NUCLEOTIDE SEQUENCE [LARGE SCALE GENOMIC DNA]</scope>
    <source>
        <strain evidence="1 2">T37</strain>
    </source>
</reference>
<sequence>MLQRIVVCAVALWLVSCGSITRDRELKVNELEVRELISIGDDIFEARNILEEHGFKISYGPKFPTDSRSYYQMIIDYGLHPTGWEKMKLAAGRPGVNKPIWGEVRADPSGRITSIR</sequence>
<dbReference type="RefSeq" id="WP_164363202.1">
    <property type="nucleotide sequence ID" value="NZ_CP066776.1"/>
</dbReference>
<proteinExistence type="predicted"/>
<dbReference type="Proteomes" id="UP000475117">
    <property type="component" value="Chromosome"/>
</dbReference>
<evidence type="ECO:0000313" key="2">
    <source>
        <dbReference type="Proteomes" id="UP000475117"/>
    </source>
</evidence>
<gene>
    <name evidence="1" type="ORF">G3M56_003040</name>
</gene>
<keyword evidence="2" id="KW-1185">Reference proteome</keyword>
<organism evidence="1 2">
    <name type="scientific">Sulfuriroseicoccus oceanibius</name>
    <dbReference type="NCBI Taxonomy" id="2707525"/>
    <lineage>
        <taxon>Bacteria</taxon>
        <taxon>Pseudomonadati</taxon>
        <taxon>Verrucomicrobiota</taxon>
        <taxon>Verrucomicrobiia</taxon>
        <taxon>Verrucomicrobiales</taxon>
        <taxon>Verrucomicrobiaceae</taxon>
        <taxon>Sulfuriroseicoccus</taxon>
    </lineage>
</organism>
<accession>A0A6B3L4D3</accession>
<dbReference type="KEGG" id="soa:G3M56_003040"/>
<protein>
    <recommendedName>
        <fullName evidence="3">Lipoprotein</fullName>
    </recommendedName>
</protein>